<dbReference type="Proteomes" id="UP000664859">
    <property type="component" value="Unassembled WGS sequence"/>
</dbReference>
<protein>
    <submittedName>
        <fullName evidence="2">Uncharacterized protein</fullName>
    </submittedName>
</protein>
<evidence type="ECO:0000313" key="3">
    <source>
        <dbReference type="Proteomes" id="UP000664859"/>
    </source>
</evidence>
<dbReference type="AlphaFoldDB" id="A0A835Z8S0"/>
<dbReference type="EMBL" id="JAFCMP010000044">
    <property type="protein sequence ID" value="KAG5189827.1"/>
    <property type="molecule type" value="Genomic_DNA"/>
</dbReference>
<organism evidence="2 3">
    <name type="scientific">Tribonema minus</name>
    <dbReference type="NCBI Taxonomy" id="303371"/>
    <lineage>
        <taxon>Eukaryota</taxon>
        <taxon>Sar</taxon>
        <taxon>Stramenopiles</taxon>
        <taxon>Ochrophyta</taxon>
        <taxon>PX clade</taxon>
        <taxon>Xanthophyceae</taxon>
        <taxon>Tribonematales</taxon>
        <taxon>Tribonemataceae</taxon>
        <taxon>Tribonema</taxon>
    </lineage>
</organism>
<dbReference type="PANTHER" id="PTHR32215:SF0">
    <property type="entry name" value="CILIA- AND FLAGELLA-ASSOCIATED PROTEIN 57"/>
    <property type="match status" value="1"/>
</dbReference>
<proteinExistence type="predicted"/>
<name>A0A835Z8S0_9STRA</name>
<sequence>IREREETILDKDRRMVELKRKGQELEKFKFVLDYKIKELRRQIEPREGEIADMRSQMEEMDRELHQVKL</sequence>
<evidence type="ECO:0000256" key="1">
    <source>
        <dbReference type="SAM" id="MobiDB-lite"/>
    </source>
</evidence>
<keyword evidence="3" id="KW-1185">Reference proteome</keyword>
<comment type="caution">
    <text evidence="2">The sequence shown here is derived from an EMBL/GenBank/DDBJ whole genome shotgun (WGS) entry which is preliminary data.</text>
</comment>
<feature type="non-terminal residue" evidence="2">
    <location>
        <position position="1"/>
    </location>
</feature>
<reference evidence="2" key="1">
    <citation type="submission" date="2021-02" db="EMBL/GenBank/DDBJ databases">
        <title>First Annotated Genome of the Yellow-green Alga Tribonema minus.</title>
        <authorList>
            <person name="Mahan K.M."/>
        </authorList>
    </citation>
    <scope>NUCLEOTIDE SEQUENCE</scope>
    <source>
        <strain evidence="2">UTEX B ZZ1240</strain>
    </source>
</reference>
<dbReference type="PANTHER" id="PTHR32215">
    <property type="entry name" value="CILIA- AND FLAGELLA-ASSOCIATED PROTEIN 57"/>
    <property type="match status" value="1"/>
</dbReference>
<feature type="region of interest" description="Disordered" evidence="1">
    <location>
        <begin position="50"/>
        <end position="69"/>
    </location>
</feature>
<evidence type="ECO:0000313" key="2">
    <source>
        <dbReference type="EMBL" id="KAG5189827.1"/>
    </source>
</evidence>
<gene>
    <name evidence="2" type="ORF">JKP88DRAFT_176569</name>
</gene>
<accession>A0A835Z8S0</accession>
<dbReference type="InterPro" id="IPR052993">
    <property type="entry name" value="CFA-57"/>
</dbReference>
<dbReference type="OrthoDB" id="10251741at2759"/>